<dbReference type="AlphaFoldDB" id="A0A7C9HT67"/>
<organism evidence="2 3">
    <name type="scientific">Deinococcus arboris</name>
    <dbReference type="NCBI Taxonomy" id="2682977"/>
    <lineage>
        <taxon>Bacteria</taxon>
        <taxon>Thermotogati</taxon>
        <taxon>Deinococcota</taxon>
        <taxon>Deinococci</taxon>
        <taxon>Deinococcales</taxon>
        <taxon>Deinococcaceae</taxon>
        <taxon>Deinococcus</taxon>
    </lineage>
</organism>
<proteinExistence type="predicted"/>
<keyword evidence="3" id="KW-1185">Reference proteome</keyword>
<gene>
    <name evidence="2" type="ORF">GO986_16125</name>
</gene>
<dbReference type="RefSeq" id="WP_157460335.1">
    <property type="nucleotide sequence ID" value="NZ_WQLB01000026.1"/>
</dbReference>
<feature type="compositionally biased region" description="Basic and acidic residues" evidence="1">
    <location>
        <begin position="142"/>
        <end position="155"/>
    </location>
</feature>
<evidence type="ECO:0000313" key="3">
    <source>
        <dbReference type="Proteomes" id="UP000483286"/>
    </source>
</evidence>
<dbReference type="EMBL" id="WQLB01000026">
    <property type="protein sequence ID" value="MVN88273.1"/>
    <property type="molecule type" value="Genomic_DNA"/>
</dbReference>
<evidence type="ECO:0000313" key="2">
    <source>
        <dbReference type="EMBL" id="MVN88273.1"/>
    </source>
</evidence>
<sequence length="300" mass="34033">MPKAKTTAPRRPRLPSLEAAEKRVRAQWLSPTEEGLREVRRSLVRAMWRARRAGARTLRRQLRALYRQILMAQQAQDWQISPQERATRARNVQDPAQYAREQVQGLPGQSALLTISSPGRRYQKPGPPPPPAPPLGQTHTRIVHDEFSGKNRRERERAAREAAEGYYQALRTWRVWQGRLEELPRERREGGDGRMRPVVGNWASAPYDLRAREVELPGRRTVPESALAALVNADETLSAIREGRTLATLLDPRGGWHPSRPQAVRYAQAVLSLAFTVGDLEAQEHLRNIPLHKSNGDPII</sequence>
<name>A0A7C9HT67_9DEIO</name>
<accession>A0A7C9HT67</accession>
<protein>
    <submittedName>
        <fullName evidence="2">Uncharacterized protein</fullName>
    </submittedName>
</protein>
<dbReference type="Proteomes" id="UP000483286">
    <property type="component" value="Unassembled WGS sequence"/>
</dbReference>
<evidence type="ECO:0000256" key="1">
    <source>
        <dbReference type="SAM" id="MobiDB-lite"/>
    </source>
</evidence>
<feature type="compositionally biased region" description="Pro residues" evidence="1">
    <location>
        <begin position="125"/>
        <end position="134"/>
    </location>
</feature>
<feature type="region of interest" description="Disordered" evidence="1">
    <location>
        <begin position="85"/>
        <end position="155"/>
    </location>
</feature>
<reference evidence="2 3" key="1">
    <citation type="submission" date="2019-12" db="EMBL/GenBank/DDBJ databases">
        <title>Deinococcus sp. HMF7620 Genome sequencing and assembly.</title>
        <authorList>
            <person name="Kang H."/>
            <person name="Kim H."/>
            <person name="Joh K."/>
        </authorList>
    </citation>
    <scope>NUCLEOTIDE SEQUENCE [LARGE SCALE GENOMIC DNA]</scope>
    <source>
        <strain evidence="2 3">HMF7620</strain>
    </source>
</reference>
<comment type="caution">
    <text evidence="2">The sequence shown here is derived from an EMBL/GenBank/DDBJ whole genome shotgun (WGS) entry which is preliminary data.</text>
</comment>